<keyword evidence="1" id="KW-0472">Membrane</keyword>
<accession>D2AXN5</accession>
<dbReference type="KEGG" id="sro:Sros_0163"/>
<dbReference type="EMBL" id="CP001814">
    <property type="protein sequence ID" value="ACZ83215.1"/>
    <property type="molecule type" value="Genomic_DNA"/>
</dbReference>
<keyword evidence="1" id="KW-0812">Transmembrane</keyword>
<dbReference type="RefSeq" id="WP_012886961.1">
    <property type="nucleotide sequence ID" value="NC_013595.1"/>
</dbReference>
<keyword evidence="3" id="KW-1185">Reference proteome</keyword>
<keyword evidence="1" id="KW-1133">Transmembrane helix</keyword>
<organism evidence="2 3">
    <name type="scientific">Streptosporangium roseum (strain ATCC 12428 / DSM 43021 / JCM 3005 / KCTC 9067 / NCIMB 10171 / NRRL 2505 / NI 9100)</name>
    <dbReference type="NCBI Taxonomy" id="479432"/>
    <lineage>
        <taxon>Bacteria</taxon>
        <taxon>Bacillati</taxon>
        <taxon>Actinomycetota</taxon>
        <taxon>Actinomycetes</taxon>
        <taxon>Streptosporangiales</taxon>
        <taxon>Streptosporangiaceae</taxon>
        <taxon>Streptosporangium</taxon>
    </lineage>
</organism>
<reference evidence="2 3" key="1">
    <citation type="journal article" date="2010" name="Stand. Genomic Sci.">
        <title>Complete genome sequence of Streptosporangium roseum type strain (NI 9100).</title>
        <authorList>
            <person name="Nolan M."/>
            <person name="Sikorski J."/>
            <person name="Jando M."/>
            <person name="Lucas S."/>
            <person name="Lapidus A."/>
            <person name="Glavina Del Rio T."/>
            <person name="Chen F."/>
            <person name="Tice H."/>
            <person name="Pitluck S."/>
            <person name="Cheng J.F."/>
            <person name="Chertkov O."/>
            <person name="Sims D."/>
            <person name="Meincke L."/>
            <person name="Brettin T."/>
            <person name="Han C."/>
            <person name="Detter J.C."/>
            <person name="Bruce D."/>
            <person name="Goodwin L."/>
            <person name="Land M."/>
            <person name="Hauser L."/>
            <person name="Chang Y.J."/>
            <person name="Jeffries C.D."/>
            <person name="Ivanova N."/>
            <person name="Mavromatis K."/>
            <person name="Mikhailova N."/>
            <person name="Chen A."/>
            <person name="Palaniappan K."/>
            <person name="Chain P."/>
            <person name="Rohde M."/>
            <person name="Goker M."/>
            <person name="Bristow J."/>
            <person name="Eisen J.A."/>
            <person name="Markowitz V."/>
            <person name="Hugenholtz P."/>
            <person name="Kyrpides N.C."/>
            <person name="Klenk H.P."/>
        </authorList>
    </citation>
    <scope>NUCLEOTIDE SEQUENCE [LARGE SCALE GENOMIC DNA]</scope>
    <source>
        <strain evidence="3">ATCC 12428 / DSM 43021 / JCM 3005 / NI 9100</strain>
    </source>
</reference>
<dbReference type="OrthoDB" id="3542726at2"/>
<evidence type="ECO:0000313" key="3">
    <source>
        <dbReference type="Proteomes" id="UP000002029"/>
    </source>
</evidence>
<sequence length="118" mass="13269">MIDKQPAPSHQHQKKASRFRTFIVCSVTAGSILVGGLFLLNRDDSRQTEMSTVLNQIGSGKVSTAKLVEAERRIEIITIDKKHFHSYWSEAGDQRSELAEELDKAELPDGYTVEVPKR</sequence>
<name>D2AXN5_STRRD</name>
<proteinExistence type="predicted"/>
<evidence type="ECO:0000313" key="2">
    <source>
        <dbReference type="EMBL" id="ACZ83215.1"/>
    </source>
</evidence>
<feature type="transmembrane region" description="Helical" evidence="1">
    <location>
        <begin position="21"/>
        <end position="40"/>
    </location>
</feature>
<evidence type="ECO:0000256" key="1">
    <source>
        <dbReference type="SAM" id="Phobius"/>
    </source>
</evidence>
<dbReference type="AlphaFoldDB" id="D2AXN5"/>
<dbReference type="Proteomes" id="UP000002029">
    <property type="component" value="Chromosome"/>
</dbReference>
<gene>
    <name evidence="2" type="ordered locus">Sros_0163</name>
</gene>
<dbReference type="HOGENOM" id="CLU_2071868_0_0_11"/>
<protein>
    <submittedName>
        <fullName evidence="2">Uncharacterized protein</fullName>
    </submittedName>
</protein>